<evidence type="ECO:0000259" key="2">
    <source>
        <dbReference type="Pfam" id="PF00496"/>
    </source>
</evidence>
<dbReference type="Gene3D" id="3.40.190.10">
    <property type="entry name" value="Periplasmic binding protein-like II"/>
    <property type="match status" value="1"/>
</dbReference>
<organism evidence="3 4">
    <name type="scientific">Winogradskya humida</name>
    <dbReference type="NCBI Taxonomy" id="113566"/>
    <lineage>
        <taxon>Bacteria</taxon>
        <taxon>Bacillati</taxon>
        <taxon>Actinomycetota</taxon>
        <taxon>Actinomycetes</taxon>
        <taxon>Micromonosporales</taxon>
        <taxon>Micromonosporaceae</taxon>
        <taxon>Winogradskya</taxon>
    </lineage>
</organism>
<accession>A0ABQ4A3S6</accession>
<dbReference type="EMBL" id="BOMN01000122">
    <property type="protein sequence ID" value="GIE25502.1"/>
    <property type="molecule type" value="Genomic_DNA"/>
</dbReference>
<dbReference type="PANTHER" id="PTHR30290">
    <property type="entry name" value="PERIPLASMIC BINDING COMPONENT OF ABC TRANSPORTER"/>
    <property type="match status" value="1"/>
</dbReference>
<reference evidence="3 4" key="1">
    <citation type="submission" date="2021-01" db="EMBL/GenBank/DDBJ databases">
        <title>Whole genome shotgun sequence of Actinoplanes humidus NBRC 14915.</title>
        <authorList>
            <person name="Komaki H."/>
            <person name="Tamura T."/>
        </authorList>
    </citation>
    <scope>NUCLEOTIDE SEQUENCE [LARGE SCALE GENOMIC DNA]</scope>
    <source>
        <strain evidence="3 4">NBRC 14915</strain>
    </source>
</reference>
<feature type="chain" id="PRO_5046653449" evidence="1">
    <location>
        <begin position="23"/>
        <end position="566"/>
    </location>
</feature>
<dbReference type="CDD" id="cd08509">
    <property type="entry name" value="PBP2_TmCBP_oligosaccharides_like"/>
    <property type="match status" value="1"/>
</dbReference>
<dbReference type="PANTHER" id="PTHR30290:SF82">
    <property type="entry name" value="ABC-TYPE DIPEPTIDE_OLIGOPEPTIDE TRANSPORT SYSTEM, PERIPLASMIC COMPONENT"/>
    <property type="match status" value="1"/>
</dbReference>
<dbReference type="Gene3D" id="3.10.105.10">
    <property type="entry name" value="Dipeptide-binding Protein, Domain 3"/>
    <property type="match status" value="1"/>
</dbReference>
<evidence type="ECO:0000256" key="1">
    <source>
        <dbReference type="SAM" id="SignalP"/>
    </source>
</evidence>
<dbReference type="Gene3D" id="3.90.76.10">
    <property type="entry name" value="Dipeptide-binding Protein, Domain 1"/>
    <property type="match status" value="1"/>
</dbReference>
<dbReference type="InterPro" id="IPR000914">
    <property type="entry name" value="SBP_5_dom"/>
</dbReference>
<name>A0ABQ4A3S6_9ACTN</name>
<evidence type="ECO:0000313" key="3">
    <source>
        <dbReference type="EMBL" id="GIE25502.1"/>
    </source>
</evidence>
<gene>
    <name evidence="3" type="ORF">Ahu01nite_086040</name>
</gene>
<proteinExistence type="predicted"/>
<dbReference type="InterPro" id="IPR030678">
    <property type="entry name" value="Peptide/Ni-bd"/>
</dbReference>
<dbReference type="RefSeq" id="WP_239159588.1">
    <property type="nucleotide sequence ID" value="NZ_BAAATV010000023.1"/>
</dbReference>
<dbReference type="Pfam" id="PF00496">
    <property type="entry name" value="SBP_bac_5"/>
    <property type="match status" value="1"/>
</dbReference>
<evidence type="ECO:0000313" key="4">
    <source>
        <dbReference type="Proteomes" id="UP000603200"/>
    </source>
</evidence>
<feature type="domain" description="Solute-binding protein family 5" evidence="2">
    <location>
        <begin position="89"/>
        <end position="460"/>
    </location>
</feature>
<feature type="signal peptide" evidence="1">
    <location>
        <begin position="1"/>
        <end position="22"/>
    </location>
</feature>
<dbReference type="Proteomes" id="UP000603200">
    <property type="component" value="Unassembled WGS sequence"/>
</dbReference>
<keyword evidence="4" id="KW-1185">Reference proteome</keyword>
<comment type="caution">
    <text evidence="3">The sequence shown here is derived from an EMBL/GenBank/DDBJ whole genome shotgun (WGS) entry which is preliminary data.</text>
</comment>
<sequence length="566" mass="60818">MQMSYFVTRARRRAGLAVTAVAATLIALTGCSGDKTTGGGGDSAITVFNGSTGTIVENWNPFSPTYLQPTTGLIYEALYYYNLATEAAPQPMLGTAFSWSPDGKQLSITTRDGVTWNDGQPFTARDVAFTFDLIRRTPAINGTGMKLTSAVAKDDKTAVLTFPDVSYTTEAGILGDTPIIPEHIWSKITDPSKTINQNPVGTGPYKLKTFGPQSYVIEKNAAYWQAGKPEIRSVRYIALATADAASAALTAGQVDWMSAFLPGLDQLIKGKKDLGYVNTPALTASIFTCAGADLGCSGPQTDPAVRQAIYQAINRDQLNKLAGGGFAATASPTMLLPERDKKWIADAANVTTPAGPDAAKANQILDQAGWVKGGDGIRSKAGQRLSMTIQTVTGWSDFISLNDAMTQQLKAVGIEIKPTQLSWNEWNNNQVQGKFQLSLDSIGLGASSNPYFTYSPHYSSATTAKVGEPAGTSGNYVRYRNATVDKALTAAASTNDENLQKQQYAVIQTEIVRDLPYIPIYVNSMLTEFSTARATGWPTNDNKYALPASWRKWDNGVVMVNLKPVK</sequence>
<keyword evidence="1" id="KW-0732">Signal</keyword>
<protein>
    <submittedName>
        <fullName evidence="3">Peptide ABC transporter substrate-binding protein</fullName>
    </submittedName>
</protein>
<dbReference type="SUPFAM" id="SSF53850">
    <property type="entry name" value="Periplasmic binding protein-like II"/>
    <property type="match status" value="1"/>
</dbReference>
<dbReference type="InterPro" id="IPR039424">
    <property type="entry name" value="SBP_5"/>
</dbReference>
<dbReference type="PIRSF" id="PIRSF002741">
    <property type="entry name" value="MppA"/>
    <property type="match status" value="1"/>
</dbReference>